<reference evidence="2 3" key="1">
    <citation type="journal article" date="2015" name="Genome Biol. Evol.">
        <title>Comparative Genomics of a Bacterivorous Green Alga Reveals Evolutionary Causalities and Consequences of Phago-Mixotrophic Mode of Nutrition.</title>
        <authorList>
            <person name="Burns J.A."/>
            <person name="Paasch A."/>
            <person name="Narechania A."/>
            <person name="Kim E."/>
        </authorList>
    </citation>
    <scope>NUCLEOTIDE SEQUENCE [LARGE SCALE GENOMIC DNA]</scope>
    <source>
        <strain evidence="2 3">PLY_AMNH</strain>
    </source>
</reference>
<dbReference type="Proteomes" id="UP001190700">
    <property type="component" value="Unassembled WGS sequence"/>
</dbReference>
<dbReference type="EMBL" id="LGRX02006339">
    <property type="protein sequence ID" value="KAK3276875.1"/>
    <property type="molecule type" value="Genomic_DNA"/>
</dbReference>
<sequence length="183" mass="20528">MSVNREPVRANNWHESLFNCLAHPGNFCISCYLPCIRYGQTAHRADIWPRSFLQAVLLYSVGFLLMCLPTIWPWCGDMTNATGTCIWLPWCGMWYSGIVFIVTIATIKRGELRHKYNISGSTGEDVLVHLCCEPCALAQEGSHVDIEENGHVQGCVVTADIPSKDEALHLTMLPVPFQVMEKT</sequence>
<keyword evidence="1" id="KW-0472">Membrane</keyword>
<dbReference type="InterPro" id="IPR006461">
    <property type="entry name" value="PLAC_motif_containing"/>
</dbReference>
<dbReference type="Pfam" id="PF04749">
    <property type="entry name" value="PLAC8"/>
    <property type="match status" value="1"/>
</dbReference>
<evidence type="ECO:0000313" key="2">
    <source>
        <dbReference type="EMBL" id="KAK3276875.1"/>
    </source>
</evidence>
<evidence type="ECO:0000313" key="3">
    <source>
        <dbReference type="Proteomes" id="UP001190700"/>
    </source>
</evidence>
<gene>
    <name evidence="2" type="ORF">CYMTET_15081</name>
</gene>
<name>A0AAE0L9P4_9CHLO</name>
<keyword evidence="1" id="KW-0812">Transmembrane</keyword>
<comment type="caution">
    <text evidence="2">The sequence shown here is derived from an EMBL/GenBank/DDBJ whole genome shotgun (WGS) entry which is preliminary data.</text>
</comment>
<feature type="transmembrane region" description="Helical" evidence="1">
    <location>
        <begin position="86"/>
        <end position="107"/>
    </location>
</feature>
<keyword evidence="1" id="KW-1133">Transmembrane helix</keyword>
<feature type="transmembrane region" description="Helical" evidence="1">
    <location>
        <begin position="52"/>
        <end position="74"/>
    </location>
</feature>
<dbReference type="AlphaFoldDB" id="A0AAE0L9P4"/>
<keyword evidence="3" id="KW-1185">Reference proteome</keyword>
<dbReference type="NCBIfam" id="TIGR01571">
    <property type="entry name" value="A_thal_Cys_rich"/>
    <property type="match status" value="1"/>
</dbReference>
<organism evidence="2 3">
    <name type="scientific">Cymbomonas tetramitiformis</name>
    <dbReference type="NCBI Taxonomy" id="36881"/>
    <lineage>
        <taxon>Eukaryota</taxon>
        <taxon>Viridiplantae</taxon>
        <taxon>Chlorophyta</taxon>
        <taxon>Pyramimonadophyceae</taxon>
        <taxon>Pyramimonadales</taxon>
        <taxon>Pyramimonadaceae</taxon>
        <taxon>Cymbomonas</taxon>
    </lineage>
</organism>
<evidence type="ECO:0000256" key="1">
    <source>
        <dbReference type="SAM" id="Phobius"/>
    </source>
</evidence>
<dbReference type="PANTHER" id="PTHR15907">
    <property type="entry name" value="DUF614 FAMILY PROTEIN-RELATED"/>
    <property type="match status" value="1"/>
</dbReference>
<accession>A0AAE0L9P4</accession>
<protein>
    <submittedName>
        <fullName evidence="2">Uncharacterized protein</fullName>
    </submittedName>
</protein>
<proteinExistence type="predicted"/>